<evidence type="ECO:0000313" key="2">
    <source>
        <dbReference type="EMBL" id="MDU8887046.1"/>
    </source>
</evidence>
<keyword evidence="3" id="KW-1185">Reference proteome</keyword>
<name>A0ABU3U9J4_9FLAO</name>
<gene>
    <name evidence="2" type="ORF">RXV94_12825</name>
</gene>
<dbReference type="RefSeq" id="WP_316663143.1">
    <property type="nucleotide sequence ID" value="NZ_JAWHTF010000008.1"/>
</dbReference>
<evidence type="ECO:0000313" key="3">
    <source>
        <dbReference type="Proteomes" id="UP001268651"/>
    </source>
</evidence>
<evidence type="ECO:0000256" key="1">
    <source>
        <dbReference type="SAM" id="SignalP"/>
    </source>
</evidence>
<protein>
    <recommendedName>
        <fullName evidence="4">Secreted protein</fullName>
    </recommendedName>
</protein>
<dbReference type="Proteomes" id="UP001268651">
    <property type="component" value="Unassembled WGS sequence"/>
</dbReference>
<proteinExistence type="predicted"/>
<organism evidence="2 3">
    <name type="scientific">Gilvirhabdus luticola</name>
    <dbReference type="NCBI Taxonomy" id="3079858"/>
    <lineage>
        <taxon>Bacteria</taxon>
        <taxon>Pseudomonadati</taxon>
        <taxon>Bacteroidota</taxon>
        <taxon>Flavobacteriia</taxon>
        <taxon>Flavobacteriales</taxon>
        <taxon>Flavobacteriaceae</taxon>
        <taxon>Gilvirhabdus</taxon>
    </lineage>
</organism>
<feature type="chain" id="PRO_5045371883" description="Secreted protein" evidence="1">
    <location>
        <begin position="20"/>
        <end position="227"/>
    </location>
</feature>
<keyword evidence="1" id="KW-0732">Signal</keyword>
<evidence type="ECO:0008006" key="4">
    <source>
        <dbReference type="Google" id="ProtNLM"/>
    </source>
</evidence>
<feature type="signal peptide" evidence="1">
    <location>
        <begin position="1"/>
        <end position="19"/>
    </location>
</feature>
<dbReference type="EMBL" id="JAWHTF010000008">
    <property type="protein sequence ID" value="MDU8887046.1"/>
    <property type="molecule type" value="Genomic_DNA"/>
</dbReference>
<sequence>MKYLLFFILIFFVFIDASAQLDSQNNSTVIPAEENKDANTPALDIKPLNNDGLSDLKKDDKVNGLSVPANNDLVIDKNDFSMFDEEKFANPAELFDKQLRKNLKMPNDIETKQYGSTTNQFLGDFTTKALYIKVVYRDHEYFDGDRIRVFVNDDVYQSNILLESDYKGFKLDLVEGFNKIDFQALNQGTSGPNTAEFQVVDDAGNIISSNRWNLATGVKASIMIIKE</sequence>
<accession>A0ABU3U9J4</accession>
<comment type="caution">
    <text evidence="2">The sequence shown here is derived from an EMBL/GenBank/DDBJ whole genome shotgun (WGS) entry which is preliminary data.</text>
</comment>
<reference evidence="2 3" key="1">
    <citation type="submission" date="2023-10" db="EMBL/GenBank/DDBJ databases">
        <title>Marimonas sp. nov. isolated from tidal mud flat.</title>
        <authorList>
            <person name="Jaincy N.J."/>
            <person name="Srinivasan S."/>
            <person name="Lee S.-S."/>
        </authorList>
    </citation>
    <scope>NUCLEOTIDE SEQUENCE [LARGE SCALE GENOMIC DNA]</scope>
    <source>
        <strain evidence="2 3">MJ-SS3</strain>
    </source>
</reference>